<dbReference type="SUPFAM" id="SSF55455">
    <property type="entry name" value="SRF-like"/>
    <property type="match status" value="1"/>
</dbReference>
<dbReference type="GO" id="GO:0005634">
    <property type="term" value="C:nucleus"/>
    <property type="evidence" value="ECO:0007669"/>
    <property type="project" value="UniProtKB-SubCell"/>
</dbReference>
<feature type="region of interest" description="Disordered" evidence="6">
    <location>
        <begin position="1"/>
        <end position="27"/>
    </location>
</feature>
<evidence type="ECO:0000256" key="4">
    <source>
        <dbReference type="ARBA" id="ARBA00023163"/>
    </source>
</evidence>
<keyword evidence="3" id="KW-0238">DNA-binding</keyword>
<accession>A0A1S9S098</accession>
<reference evidence="9" key="1">
    <citation type="submission" date="2015-09" db="EMBL/GenBank/DDBJ databases">
        <authorList>
            <person name="Fill T.P."/>
            <person name="Baretta J.F."/>
            <person name="de Almeida L.G."/>
            <person name="Rocha M."/>
            <person name="de Souza D.H."/>
            <person name="Malavazi I."/>
            <person name="Cerdeira L.T."/>
            <person name="Hong H."/>
            <person name="Samborskyy M."/>
            <person name="de Vasconcelos A.T."/>
            <person name="Leadlay P."/>
            <person name="Rodrigues-Filho E."/>
        </authorList>
    </citation>
    <scope>NUCLEOTIDE SEQUENCE [LARGE SCALE GENOMIC DNA]</scope>
    <source>
        <strain evidence="9">LaBioMMi 136</strain>
    </source>
</reference>
<evidence type="ECO:0000313" key="9">
    <source>
        <dbReference type="Proteomes" id="UP000190744"/>
    </source>
</evidence>
<keyword evidence="5" id="KW-0539">Nucleus</keyword>
<evidence type="ECO:0000256" key="6">
    <source>
        <dbReference type="SAM" id="MobiDB-lite"/>
    </source>
</evidence>
<dbReference type="Proteomes" id="UP000190744">
    <property type="component" value="Unassembled WGS sequence"/>
</dbReference>
<name>A0A1S9S098_PENBI</name>
<evidence type="ECO:0000313" key="8">
    <source>
        <dbReference type="EMBL" id="OOQ91106.1"/>
    </source>
</evidence>
<dbReference type="GO" id="GO:0003677">
    <property type="term" value="F:DNA binding"/>
    <property type="evidence" value="ECO:0007669"/>
    <property type="project" value="UniProtKB-KW"/>
</dbReference>
<evidence type="ECO:0000256" key="5">
    <source>
        <dbReference type="ARBA" id="ARBA00023242"/>
    </source>
</evidence>
<evidence type="ECO:0000259" key="7">
    <source>
        <dbReference type="Pfam" id="PF00319"/>
    </source>
</evidence>
<dbReference type="EMBL" id="LJBN01000023">
    <property type="protein sequence ID" value="OOQ91106.1"/>
    <property type="molecule type" value="Genomic_DNA"/>
</dbReference>
<evidence type="ECO:0000256" key="3">
    <source>
        <dbReference type="ARBA" id="ARBA00023125"/>
    </source>
</evidence>
<feature type="domain" description="MADS-box" evidence="7">
    <location>
        <begin position="13"/>
        <end position="59"/>
    </location>
</feature>
<keyword evidence="4" id="KW-0804">Transcription</keyword>
<dbReference type="InterPro" id="IPR002100">
    <property type="entry name" value="TF_MADSbox"/>
</dbReference>
<dbReference type="GO" id="GO:0045944">
    <property type="term" value="P:positive regulation of transcription by RNA polymerase II"/>
    <property type="evidence" value="ECO:0007669"/>
    <property type="project" value="UniProtKB-ARBA"/>
</dbReference>
<proteinExistence type="predicted"/>
<keyword evidence="2" id="KW-0805">Transcription regulation</keyword>
<dbReference type="AlphaFoldDB" id="A0A1S9S098"/>
<comment type="subcellular location">
    <subcellularLocation>
        <location evidence="1">Nucleus</location>
    </subcellularLocation>
</comment>
<comment type="caution">
    <text evidence="8">The sequence shown here is derived from an EMBL/GenBank/DDBJ whole genome shotgun (WGS) entry which is preliminary data.</text>
</comment>
<evidence type="ECO:0000256" key="1">
    <source>
        <dbReference type="ARBA" id="ARBA00004123"/>
    </source>
</evidence>
<dbReference type="InterPro" id="IPR036879">
    <property type="entry name" value="TF_MADSbox_sf"/>
</dbReference>
<sequence>MSKETPWVTKRQSESARAKNQQRNRRKRSLFKKAKEFVRECESDVFLVVRVRKNGQIYIFDSSTQNQWLKDLSNLDSCYPRPIQELSSVAPELGEALSDQGDGSSFPKV</sequence>
<organism evidence="8 9">
    <name type="scientific">Penicillium brasilianum</name>
    <dbReference type="NCBI Taxonomy" id="104259"/>
    <lineage>
        <taxon>Eukaryota</taxon>
        <taxon>Fungi</taxon>
        <taxon>Dikarya</taxon>
        <taxon>Ascomycota</taxon>
        <taxon>Pezizomycotina</taxon>
        <taxon>Eurotiomycetes</taxon>
        <taxon>Eurotiomycetidae</taxon>
        <taxon>Eurotiales</taxon>
        <taxon>Aspergillaceae</taxon>
        <taxon>Penicillium</taxon>
    </lineage>
</organism>
<dbReference type="GO" id="GO:0046983">
    <property type="term" value="F:protein dimerization activity"/>
    <property type="evidence" value="ECO:0007669"/>
    <property type="project" value="InterPro"/>
</dbReference>
<protein>
    <submittedName>
        <fullName evidence="8">SRF-type transcription factor family protein</fullName>
    </submittedName>
</protein>
<evidence type="ECO:0000256" key="2">
    <source>
        <dbReference type="ARBA" id="ARBA00023015"/>
    </source>
</evidence>
<dbReference type="Pfam" id="PF00319">
    <property type="entry name" value="SRF-TF"/>
    <property type="match status" value="1"/>
</dbReference>
<gene>
    <name evidence="8" type="ORF">PEBR_01195</name>
</gene>
<dbReference type="Gene3D" id="3.40.1810.10">
    <property type="entry name" value="Transcription factor, MADS-box"/>
    <property type="match status" value="1"/>
</dbReference>